<feature type="non-terminal residue" evidence="2">
    <location>
        <position position="216"/>
    </location>
</feature>
<dbReference type="InterPro" id="IPR012674">
    <property type="entry name" value="Calycin"/>
</dbReference>
<keyword evidence="1" id="KW-0732">Signal</keyword>
<dbReference type="AlphaFoldDB" id="A0A023FD21"/>
<feature type="non-terminal residue" evidence="2">
    <location>
        <position position="1"/>
    </location>
</feature>
<feature type="chain" id="PRO_5001519721" evidence="1">
    <location>
        <begin position="27"/>
        <end position="216"/>
    </location>
</feature>
<name>A0A023FD21_AMBCJ</name>
<organism evidence="2">
    <name type="scientific">Amblyomma cajennense</name>
    <name type="common">Cayenne tick</name>
    <name type="synonym">Acarus cajennensis</name>
    <dbReference type="NCBI Taxonomy" id="34607"/>
    <lineage>
        <taxon>Eukaryota</taxon>
        <taxon>Metazoa</taxon>
        <taxon>Ecdysozoa</taxon>
        <taxon>Arthropoda</taxon>
        <taxon>Chelicerata</taxon>
        <taxon>Arachnida</taxon>
        <taxon>Acari</taxon>
        <taxon>Parasitiformes</taxon>
        <taxon>Ixodida</taxon>
        <taxon>Ixodoidea</taxon>
        <taxon>Ixodidae</taxon>
        <taxon>Amblyomminae</taxon>
        <taxon>Amblyomma</taxon>
    </lineage>
</organism>
<dbReference type="Pfam" id="PF02098">
    <property type="entry name" value="His_binding"/>
    <property type="match status" value="1"/>
</dbReference>
<dbReference type="EMBL" id="GBBK01004726">
    <property type="protein sequence ID" value="JAC19756.1"/>
    <property type="molecule type" value="mRNA"/>
</dbReference>
<reference evidence="2" key="1">
    <citation type="submission" date="2014-03" db="EMBL/GenBank/DDBJ databases">
        <title>The sialotranscriptome of Amblyomma triste, Amblyomma parvum and Amblyomma cajennense ticks, uncovered by 454-based RNA-seq.</title>
        <authorList>
            <person name="Garcia G.R."/>
            <person name="Gardinassi L.G."/>
            <person name="Ribeiro J.M."/>
            <person name="Anatriello E."/>
            <person name="Ferreira B.R."/>
            <person name="Moreira H.N."/>
            <person name="Mafra C."/>
            <person name="Olegario M.M."/>
            <person name="Szabo P.J."/>
            <person name="Miranda-Santos I.K."/>
            <person name="Maruyama S.R."/>
        </authorList>
    </citation>
    <scope>NUCLEOTIDE SEQUENCE</scope>
    <source>
        <strain evidence="2">Uberlandia</strain>
        <tissue evidence="2">Salivary glands</tissue>
    </source>
</reference>
<evidence type="ECO:0000256" key="1">
    <source>
        <dbReference type="SAM" id="SignalP"/>
    </source>
</evidence>
<evidence type="ECO:0000313" key="2">
    <source>
        <dbReference type="EMBL" id="JAC19756.1"/>
    </source>
</evidence>
<feature type="signal peptide" evidence="1">
    <location>
        <begin position="1"/>
        <end position="26"/>
    </location>
</feature>
<dbReference type="SUPFAM" id="SSF50814">
    <property type="entry name" value="Lipocalins"/>
    <property type="match status" value="1"/>
</dbReference>
<proteinExistence type="evidence at transcript level"/>
<dbReference type="Gene3D" id="2.40.128.20">
    <property type="match status" value="1"/>
</dbReference>
<dbReference type="GO" id="GO:0030682">
    <property type="term" value="P:symbiont-mediated perturbation of host defenses"/>
    <property type="evidence" value="ECO:0007669"/>
    <property type="project" value="InterPro"/>
</dbReference>
<dbReference type="GO" id="GO:0043176">
    <property type="term" value="F:amine binding"/>
    <property type="evidence" value="ECO:0007669"/>
    <property type="project" value="InterPro"/>
</dbReference>
<dbReference type="InterPro" id="IPR002970">
    <property type="entry name" value="Tick_his-bd"/>
</dbReference>
<protein>
    <submittedName>
        <fullName evidence="2">Putative lipocal-1 1</fullName>
    </submittedName>
</protein>
<sequence length="216" mass="24182">EAEQIASKGTMLALLLYLYHAAPVHSSAGENSSLQCPVNSTWLGKYSDGWSFMADNSSMYLTQRNFNTDPQGRNLTACVSAITTSADNSTSEIEQTFTYFNWTSCTWLNFTKNYTAYPFYSNETVRNAFNSSVYGKPVTYPVLYADEGCLLTYLPYKSNGSVACELWVKESYFNKSQETCCDKLFVKLCAPVVQVMYNATECRVLEDPAAPRAVEN</sequence>
<accession>A0A023FD21</accession>